<dbReference type="Gene3D" id="1.10.8.140">
    <property type="entry name" value="PDCD5-like"/>
    <property type="match status" value="1"/>
</dbReference>
<dbReference type="PIRSF" id="PIRSF015730">
    <property type="entry name" value="TFAR19"/>
    <property type="match status" value="1"/>
</dbReference>
<dbReference type="GO" id="GO:0005634">
    <property type="term" value="C:nucleus"/>
    <property type="evidence" value="ECO:0007669"/>
    <property type="project" value="TreeGrafter"/>
</dbReference>
<evidence type="ECO:0008006" key="5">
    <source>
        <dbReference type="Google" id="ProtNLM"/>
    </source>
</evidence>
<gene>
    <name evidence="3" type="ORF">RB653_004800</name>
</gene>
<evidence type="ECO:0000313" key="3">
    <source>
        <dbReference type="EMBL" id="KAK5583209.1"/>
    </source>
</evidence>
<keyword evidence="4" id="KW-1185">Reference proteome</keyword>
<feature type="compositionally biased region" description="Low complexity" evidence="2">
    <location>
        <begin position="8"/>
        <end position="22"/>
    </location>
</feature>
<dbReference type="GO" id="GO:0003677">
    <property type="term" value="F:DNA binding"/>
    <property type="evidence" value="ECO:0007669"/>
    <property type="project" value="InterPro"/>
</dbReference>
<dbReference type="SUPFAM" id="SSF46950">
    <property type="entry name" value="Double-stranded DNA-binding domain"/>
    <property type="match status" value="1"/>
</dbReference>
<feature type="region of interest" description="Disordered" evidence="2">
    <location>
        <begin position="1"/>
        <end position="35"/>
    </location>
</feature>
<sequence length="117" mass="13646">MSSERDIQQQLSQMQGQGFDPEAQQRQEAQRQEANERRADILLQILTSDARERLSRIAIVKPEKSRQVEDLIIRAAQTGQLREKVDENKLISLLEQLNEKTKKTTITMKRRTIEDDD</sequence>
<dbReference type="Pfam" id="PF01984">
    <property type="entry name" value="dsDNA_bind"/>
    <property type="match status" value="1"/>
</dbReference>
<dbReference type="AlphaFoldDB" id="A0AAN7U069"/>
<evidence type="ECO:0000313" key="4">
    <source>
        <dbReference type="Proteomes" id="UP001344447"/>
    </source>
</evidence>
<dbReference type="EMBL" id="JAVFKY010000001">
    <property type="protein sequence ID" value="KAK5583209.1"/>
    <property type="molecule type" value="Genomic_DNA"/>
</dbReference>
<organism evidence="3 4">
    <name type="scientific">Dictyostelium firmibasis</name>
    <dbReference type="NCBI Taxonomy" id="79012"/>
    <lineage>
        <taxon>Eukaryota</taxon>
        <taxon>Amoebozoa</taxon>
        <taxon>Evosea</taxon>
        <taxon>Eumycetozoa</taxon>
        <taxon>Dictyostelia</taxon>
        <taxon>Dictyosteliales</taxon>
        <taxon>Dictyosteliaceae</taxon>
        <taxon>Dictyostelium</taxon>
    </lineage>
</organism>
<dbReference type="PANTHER" id="PTHR10840">
    <property type="entry name" value="PROGRAMMED CELL DEATH PROTEIN 5"/>
    <property type="match status" value="1"/>
</dbReference>
<comment type="similarity">
    <text evidence="1">Belongs to the PDCD5 family.</text>
</comment>
<dbReference type="PANTHER" id="PTHR10840:SF0">
    <property type="entry name" value="PROGRAMMED CELL DEATH PROTEIN 5"/>
    <property type="match status" value="1"/>
</dbReference>
<reference evidence="3 4" key="1">
    <citation type="submission" date="2023-11" db="EMBL/GenBank/DDBJ databases">
        <title>Dfirmibasis_genome.</title>
        <authorList>
            <person name="Edelbroek B."/>
            <person name="Kjellin J."/>
            <person name="Jerlstrom-Hultqvist J."/>
            <person name="Soderbom F."/>
        </authorList>
    </citation>
    <scope>NUCLEOTIDE SEQUENCE [LARGE SCALE GENOMIC DNA]</scope>
    <source>
        <strain evidence="3 4">TNS-C-14</strain>
    </source>
</reference>
<name>A0AAN7U069_9MYCE</name>
<evidence type="ECO:0000256" key="2">
    <source>
        <dbReference type="SAM" id="MobiDB-lite"/>
    </source>
</evidence>
<accession>A0AAN7U069</accession>
<protein>
    <recommendedName>
        <fullName evidence="5">DNA-binding protein DDB_G0278111</fullName>
    </recommendedName>
</protein>
<evidence type="ECO:0000256" key="1">
    <source>
        <dbReference type="ARBA" id="ARBA00010490"/>
    </source>
</evidence>
<comment type="caution">
    <text evidence="3">The sequence shown here is derived from an EMBL/GenBank/DDBJ whole genome shotgun (WGS) entry which is preliminary data.</text>
</comment>
<dbReference type="InterPro" id="IPR036883">
    <property type="entry name" value="PDCD5-like_sf"/>
</dbReference>
<dbReference type="InterPro" id="IPR002836">
    <property type="entry name" value="PDCD5-like"/>
</dbReference>
<feature type="compositionally biased region" description="Basic and acidic residues" evidence="2">
    <location>
        <begin position="23"/>
        <end position="35"/>
    </location>
</feature>
<dbReference type="Proteomes" id="UP001344447">
    <property type="component" value="Unassembled WGS sequence"/>
</dbReference>
<proteinExistence type="inferred from homology"/>
<dbReference type="GO" id="GO:0005829">
    <property type="term" value="C:cytosol"/>
    <property type="evidence" value="ECO:0007669"/>
    <property type="project" value="TreeGrafter"/>
</dbReference>